<dbReference type="InterPro" id="IPR054357">
    <property type="entry name" value="MFE-2_N"/>
</dbReference>
<keyword evidence="5" id="KW-1185">Reference proteome</keyword>
<dbReference type="Pfam" id="PF22622">
    <property type="entry name" value="MFE-2_hydrat-2_N"/>
    <property type="match status" value="1"/>
</dbReference>
<dbReference type="GO" id="GO:0006635">
    <property type="term" value="P:fatty acid beta-oxidation"/>
    <property type="evidence" value="ECO:0007669"/>
    <property type="project" value="TreeGrafter"/>
</dbReference>
<dbReference type="GO" id="GO:0004300">
    <property type="term" value="F:enoyl-CoA hydratase activity"/>
    <property type="evidence" value="ECO:0007669"/>
    <property type="project" value="TreeGrafter"/>
</dbReference>
<dbReference type="Gene3D" id="3.10.129.10">
    <property type="entry name" value="Hotdog Thioesterase"/>
    <property type="match status" value="1"/>
</dbReference>
<organism evidence="4 5">
    <name type="scientific">Thermocatellispora tengchongensis</name>
    <dbReference type="NCBI Taxonomy" id="1073253"/>
    <lineage>
        <taxon>Bacteria</taxon>
        <taxon>Bacillati</taxon>
        <taxon>Actinomycetota</taxon>
        <taxon>Actinomycetes</taxon>
        <taxon>Streptosporangiales</taxon>
        <taxon>Streptosporangiaceae</taxon>
        <taxon>Thermocatellispora</taxon>
    </lineage>
</organism>
<comment type="caution">
    <text evidence="4">The sequence shown here is derived from an EMBL/GenBank/DDBJ whole genome shotgun (WGS) entry which is preliminary data.</text>
</comment>
<protein>
    <submittedName>
        <fullName evidence="4">Acyl dehydratase</fullName>
    </submittedName>
</protein>
<dbReference type="InterPro" id="IPR029069">
    <property type="entry name" value="HotDog_dom_sf"/>
</dbReference>
<evidence type="ECO:0000256" key="1">
    <source>
        <dbReference type="ARBA" id="ARBA00005254"/>
    </source>
</evidence>
<gene>
    <name evidence="4" type="ORF">HNP84_005683</name>
</gene>
<name>A0A840PAB1_9ACTN</name>
<evidence type="ECO:0000259" key="2">
    <source>
        <dbReference type="Pfam" id="PF01575"/>
    </source>
</evidence>
<proteinExistence type="inferred from homology"/>
<accession>A0A840PAB1</accession>
<dbReference type="InterPro" id="IPR002539">
    <property type="entry name" value="MaoC-like_dom"/>
</dbReference>
<reference evidence="4 5" key="1">
    <citation type="submission" date="2020-08" db="EMBL/GenBank/DDBJ databases">
        <title>Genomic Encyclopedia of Type Strains, Phase IV (KMG-IV): sequencing the most valuable type-strain genomes for metagenomic binning, comparative biology and taxonomic classification.</title>
        <authorList>
            <person name="Goeker M."/>
        </authorList>
    </citation>
    <scope>NUCLEOTIDE SEQUENCE [LARGE SCALE GENOMIC DNA]</scope>
    <source>
        <strain evidence="4 5">DSM 45615</strain>
    </source>
</reference>
<feature type="domain" description="Peroxisomal multifunctional enzyme type 2-like N-terminal" evidence="3">
    <location>
        <begin position="19"/>
        <end position="144"/>
    </location>
</feature>
<comment type="similarity">
    <text evidence="1">Belongs to the enoyl-CoA hydratase/isomerase family.</text>
</comment>
<feature type="domain" description="MaoC-like" evidence="2">
    <location>
        <begin position="160"/>
        <end position="264"/>
    </location>
</feature>
<dbReference type="SUPFAM" id="SSF54637">
    <property type="entry name" value="Thioesterase/thiol ester dehydrase-isomerase"/>
    <property type="match status" value="2"/>
</dbReference>
<evidence type="ECO:0000313" key="4">
    <source>
        <dbReference type="EMBL" id="MBB5135939.1"/>
    </source>
</evidence>
<dbReference type="GO" id="GO:0003857">
    <property type="term" value="F:(3S)-3-hydroxyacyl-CoA dehydrogenase (NAD+) activity"/>
    <property type="evidence" value="ECO:0007669"/>
    <property type="project" value="TreeGrafter"/>
</dbReference>
<dbReference type="GO" id="GO:0044594">
    <property type="term" value="F:17-beta-hydroxysteroid dehydrogenase (NAD+) activity"/>
    <property type="evidence" value="ECO:0007669"/>
    <property type="project" value="TreeGrafter"/>
</dbReference>
<dbReference type="CDD" id="cd03448">
    <property type="entry name" value="HDE_HSD"/>
    <property type="match status" value="1"/>
</dbReference>
<dbReference type="PANTHER" id="PTHR13078">
    <property type="entry name" value="PEROXISOMAL MULTIFUNCTIONAL ENZYME TYPE 2-RELATED"/>
    <property type="match status" value="1"/>
</dbReference>
<evidence type="ECO:0000313" key="5">
    <source>
        <dbReference type="Proteomes" id="UP000578449"/>
    </source>
</evidence>
<dbReference type="Proteomes" id="UP000578449">
    <property type="component" value="Unassembled WGS sequence"/>
</dbReference>
<dbReference type="PANTHER" id="PTHR13078:SF56">
    <property type="entry name" value="PEROXISOMAL MULTIFUNCTIONAL ENZYME TYPE 2"/>
    <property type="match status" value="1"/>
</dbReference>
<dbReference type="Pfam" id="PF01575">
    <property type="entry name" value="MaoC_dehydratas"/>
    <property type="match status" value="1"/>
</dbReference>
<evidence type="ECO:0000259" key="3">
    <source>
        <dbReference type="Pfam" id="PF22622"/>
    </source>
</evidence>
<dbReference type="AlphaFoldDB" id="A0A840PAB1"/>
<dbReference type="EMBL" id="JACHGN010000012">
    <property type="protein sequence ID" value="MBB5135939.1"/>
    <property type="molecule type" value="Genomic_DNA"/>
</dbReference>
<sequence length="281" mass="30555">MPLDHDVIGVESEPYERSWTSKDTLLYAVGVGAGLGDPLRELPFTTENSAGVRQRVLPTFAVLAAQAPLGRRFGDFDPAMLVHAEQSFELHRELPPEGTVRTTSKVTGIYDKGSGALVVTEAAAVDAATGDPMITSRSSVFIRGEGGWGGDRGPRTTWEEPDRAPDHKLTYETRPEQALIYRLSGDRNPLHSDPAFAARAGFDRPILHGLCTYGVTGRALLHALTDGDPSRFRSMSGRFTTPVFPGESLTINIWVDDRTARFQTLKPDGRPAISHGVATFI</sequence>
<dbReference type="RefSeq" id="WP_185052852.1">
    <property type="nucleotide sequence ID" value="NZ_BAABIX010000024.1"/>
</dbReference>